<gene>
    <name evidence="2" type="ORF">IFM89_022544</name>
</gene>
<feature type="transmembrane region" description="Helical" evidence="1">
    <location>
        <begin position="126"/>
        <end position="148"/>
    </location>
</feature>
<protein>
    <submittedName>
        <fullName evidence="2">Uncharacterized protein</fullName>
    </submittedName>
</protein>
<dbReference type="GO" id="GO:0010100">
    <property type="term" value="P:negative regulation of photomorphogenesis"/>
    <property type="evidence" value="ECO:0007669"/>
    <property type="project" value="InterPro"/>
</dbReference>
<feature type="transmembrane region" description="Helical" evidence="1">
    <location>
        <begin position="154"/>
        <end position="173"/>
    </location>
</feature>
<dbReference type="AlphaFoldDB" id="A0A835IP45"/>
<proteinExistence type="predicted"/>
<evidence type="ECO:0000313" key="3">
    <source>
        <dbReference type="Proteomes" id="UP000631114"/>
    </source>
</evidence>
<keyword evidence="1" id="KW-1133">Transmembrane helix</keyword>
<accession>A0A835IP45</accession>
<name>A0A835IP45_9MAGN</name>
<dbReference type="GO" id="GO:0009787">
    <property type="term" value="P:regulation of abscisic acid-activated signaling pathway"/>
    <property type="evidence" value="ECO:0007669"/>
    <property type="project" value="InterPro"/>
</dbReference>
<dbReference type="OrthoDB" id="1931195at2759"/>
<evidence type="ECO:0000313" key="2">
    <source>
        <dbReference type="EMBL" id="KAF9621526.1"/>
    </source>
</evidence>
<dbReference type="PANTHER" id="PTHR35474:SF1">
    <property type="entry name" value="ATP PHOSPHORIBOSYLTRANSFERASE REGULATORY SUBUNIT"/>
    <property type="match status" value="1"/>
</dbReference>
<comment type="caution">
    <text evidence="2">The sequence shown here is derived from an EMBL/GenBank/DDBJ whole genome shotgun (WGS) entry which is preliminary data.</text>
</comment>
<reference evidence="2 3" key="1">
    <citation type="submission" date="2020-10" db="EMBL/GenBank/DDBJ databases">
        <title>The Coptis chinensis genome and diversification of protoberbering-type alkaloids.</title>
        <authorList>
            <person name="Wang B."/>
            <person name="Shu S."/>
            <person name="Song C."/>
            <person name="Liu Y."/>
        </authorList>
    </citation>
    <scope>NUCLEOTIDE SEQUENCE [LARGE SCALE GENOMIC DNA]</scope>
    <source>
        <strain evidence="2">HL-2020</strain>
        <tissue evidence="2">Leaf</tissue>
    </source>
</reference>
<keyword evidence="1" id="KW-0812">Transmembrane</keyword>
<dbReference type="EMBL" id="JADFTS010000002">
    <property type="protein sequence ID" value="KAF9621526.1"/>
    <property type="molecule type" value="Genomic_DNA"/>
</dbReference>
<organism evidence="2 3">
    <name type="scientific">Coptis chinensis</name>
    <dbReference type="NCBI Taxonomy" id="261450"/>
    <lineage>
        <taxon>Eukaryota</taxon>
        <taxon>Viridiplantae</taxon>
        <taxon>Streptophyta</taxon>
        <taxon>Embryophyta</taxon>
        <taxon>Tracheophyta</taxon>
        <taxon>Spermatophyta</taxon>
        <taxon>Magnoliopsida</taxon>
        <taxon>Ranunculales</taxon>
        <taxon>Ranunculaceae</taxon>
        <taxon>Coptidoideae</taxon>
        <taxon>Coptis</taxon>
    </lineage>
</organism>
<keyword evidence="1" id="KW-0472">Membrane</keyword>
<sequence length="207" mass="23394">MAVSGHLSFPFLSPSPTTIPRTQQQKHLLLLLHLQTFCQLRASSSSSSRRISHYYTRDAGIITDPRNWSSARFTNLVNDNYDYGDDYDSDDEDEDDEDRSLDLLVRFIQNMFRKISKRARKAVRSVLPVSISTKLVGFSVNGVIILAFLWILKAFLEVVCTFGSLVFVSILLIRGTWSGISYLQDTRHRNSNIDGENSAWTGAQPAS</sequence>
<dbReference type="PANTHER" id="PTHR35474">
    <property type="entry name" value="ATP PHOSPHORIBOSYLTRANSFERASE REGULATORY SUBUNIT"/>
    <property type="match status" value="1"/>
</dbReference>
<keyword evidence="3" id="KW-1185">Reference proteome</keyword>
<dbReference type="Proteomes" id="UP000631114">
    <property type="component" value="Unassembled WGS sequence"/>
</dbReference>
<dbReference type="InterPro" id="IPR039324">
    <property type="entry name" value="SHW1"/>
</dbReference>
<evidence type="ECO:0000256" key="1">
    <source>
        <dbReference type="SAM" id="Phobius"/>
    </source>
</evidence>